<name>A0A9P8TRK7_WICPI</name>
<dbReference type="EMBL" id="JAEUBG010000347">
    <property type="protein sequence ID" value="KAH3688441.1"/>
    <property type="molecule type" value="Genomic_DNA"/>
</dbReference>
<comment type="caution">
    <text evidence="2">The sequence shown here is derived from an EMBL/GenBank/DDBJ whole genome shotgun (WGS) entry which is preliminary data.</text>
</comment>
<accession>A0A9P8TRK7</accession>
<gene>
    <name evidence="2" type="ORF">WICPIJ_000580</name>
</gene>
<organism evidence="2 3">
    <name type="scientific">Wickerhamomyces pijperi</name>
    <name type="common">Yeast</name>
    <name type="synonym">Pichia pijperi</name>
    <dbReference type="NCBI Taxonomy" id="599730"/>
    <lineage>
        <taxon>Eukaryota</taxon>
        <taxon>Fungi</taxon>
        <taxon>Dikarya</taxon>
        <taxon>Ascomycota</taxon>
        <taxon>Saccharomycotina</taxon>
        <taxon>Saccharomycetes</taxon>
        <taxon>Phaffomycetales</taxon>
        <taxon>Wickerhamomycetaceae</taxon>
        <taxon>Wickerhamomyces</taxon>
    </lineage>
</organism>
<sequence length="448" mass="50877">MNNLNNSNFGLFSDAPVKASPQVNIFANSGIFHAYRSPANILGSHSSPISEEELLQFLIDSTQEPQLKISIPQTKRNITQNYTHFISRCKTIRICSETLRRFKEIGPDDEELPDFDESDTDMTLTMLMSSLSMDSETTRVDNIMRNKDSNAFHGAKIYYTAKDKISDNVQVFVICPYCQPNLSNSDICSSFYCIDECDNKSEWANHLYLKHGMTNTLRIKQPIVGVSRKKQSSPSNKNAGLKYSCLCPHYDKANDRPCLQMLDYDSNLTDYLKHCYDFHVSKLSDLQLSLPNKDGSSDCEMVDVSGSSGMDLQRRIVGLFSFVPFDLSLLEQLESRHNFSEHLKPLGLTLTIEPLRPLTGILTNVVDPMQKLNINKGRGNMRYLRACQDRNKLRNKKPSRISKESKADMDSVLSGALMSQLCLDDRKKKSRKAIMGKGFGRFMKERHN</sequence>
<dbReference type="Proteomes" id="UP000774326">
    <property type="component" value="Unassembled WGS sequence"/>
</dbReference>
<protein>
    <recommendedName>
        <fullName evidence="1">Transcription regulator Rua1 C-terminal domain-containing protein</fullName>
    </recommendedName>
</protein>
<evidence type="ECO:0000313" key="2">
    <source>
        <dbReference type="EMBL" id="KAH3688441.1"/>
    </source>
</evidence>
<keyword evidence="3" id="KW-1185">Reference proteome</keyword>
<evidence type="ECO:0000313" key="3">
    <source>
        <dbReference type="Proteomes" id="UP000774326"/>
    </source>
</evidence>
<dbReference type="InterPro" id="IPR028012">
    <property type="entry name" value="Rua1_C"/>
</dbReference>
<dbReference type="AlphaFoldDB" id="A0A9P8TRK7"/>
<reference evidence="2" key="1">
    <citation type="journal article" date="2021" name="Open Biol.">
        <title>Shared evolutionary footprints suggest mitochondrial oxidative damage underlies multiple complex I losses in fungi.</title>
        <authorList>
            <person name="Schikora-Tamarit M.A."/>
            <person name="Marcet-Houben M."/>
            <person name="Nosek J."/>
            <person name="Gabaldon T."/>
        </authorList>
    </citation>
    <scope>NUCLEOTIDE SEQUENCE</scope>
    <source>
        <strain evidence="2">CBS2887</strain>
    </source>
</reference>
<dbReference type="Pfam" id="PF14616">
    <property type="entry name" value="Rua1_C"/>
    <property type="match status" value="1"/>
</dbReference>
<proteinExistence type="predicted"/>
<feature type="domain" description="Transcription regulator Rua1 C-terminal" evidence="1">
    <location>
        <begin position="162"/>
        <end position="279"/>
    </location>
</feature>
<evidence type="ECO:0000259" key="1">
    <source>
        <dbReference type="Pfam" id="PF14616"/>
    </source>
</evidence>
<reference evidence="2" key="2">
    <citation type="submission" date="2021-01" db="EMBL/GenBank/DDBJ databases">
        <authorList>
            <person name="Schikora-Tamarit M.A."/>
        </authorList>
    </citation>
    <scope>NUCLEOTIDE SEQUENCE</scope>
    <source>
        <strain evidence="2">CBS2887</strain>
    </source>
</reference>